<accession>B8HPE0</accession>
<protein>
    <submittedName>
        <fullName evidence="5">Fatty acid desaturase</fullName>
    </submittedName>
</protein>
<evidence type="ECO:0000256" key="2">
    <source>
        <dbReference type="ARBA" id="ARBA00008749"/>
    </source>
</evidence>
<feature type="transmembrane region" description="Helical" evidence="3">
    <location>
        <begin position="190"/>
        <end position="211"/>
    </location>
</feature>
<name>B8HPE0_CYAP4</name>
<feature type="transmembrane region" description="Helical" evidence="3">
    <location>
        <begin position="63"/>
        <end position="81"/>
    </location>
</feature>
<evidence type="ECO:0000313" key="5">
    <source>
        <dbReference type="EMBL" id="ACL47400.1"/>
    </source>
</evidence>
<feature type="domain" description="Fatty acid desaturase" evidence="4">
    <location>
        <begin position="63"/>
        <end position="295"/>
    </location>
</feature>
<dbReference type="OrthoDB" id="784276at2"/>
<feature type="transmembrane region" description="Helical" evidence="3">
    <location>
        <begin position="147"/>
        <end position="169"/>
    </location>
</feature>
<evidence type="ECO:0000256" key="1">
    <source>
        <dbReference type="ARBA" id="ARBA00001954"/>
    </source>
</evidence>
<dbReference type="KEGG" id="cyn:Cyan7425_5106"/>
<proteinExistence type="inferred from homology"/>
<gene>
    <name evidence="5" type="ordered locus">Cyan7425_5106</name>
</gene>
<dbReference type="GO" id="GO:0006629">
    <property type="term" value="P:lipid metabolic process"/>
    <property type="evidence" value="ECO:0007669"/>
    <property type="project" value="InterPro"/>
</dbReference>
<sequence>MVTGVIENQIENQIAEKARTPHSRALPTIHFRPWLNGMVVMALTIGYCGSVALMLLPQLGLNALGVLMLAYTMVIATLFMHEAMHGVAFPQPWLNARMGQYMGWLTVSPYTMGTWNERVQEHTDHHLGHATQIDLDFSNLPPGCKQAIVWLEWFHFPALSLVMLNWINLKYFCNPDSRYRTLRWSTICQGAMLTGLGCLSLKALGLFLLGYCLSLVALRFNGAYQHNEDYLEQKGRYLVTLGTFSPLISERYPWLNALLLNFGYHSAHHARMYCPWYDLPALDRSLFHNGEANHLLLVELWSDYHRYRRERVEAFLGL</sequence>
<evidence type="ECO:0000259" key="4">
    <source>
        <dbReference type="Pfam" id="PF00487"/>
    </source>
</evidence>
<evidence type="ECO:0000256" key="3">
    <source>
        <dbReference type="SAM" id="Phobius"/>
    </source>
</evidence>
<reference evidence="5" key="1">
    <citation type="submission" date="2009-01" db="EMBL/GenBank/DDBJ databases">
        <title>Complete sequence of chromosome Cyanothece sp. PCC 7425.</title>
        <authorList>
            <consortium name="US DOE Joint Genome Institute"/>
            <person name="Lucas S."/>
            <person name="Copeland A."/>
            <person name="Lapidus A."/>
            <person name="Glavina del Rio T."/>
            <person name="Dalin E."/>
            <person name="Tice H."/>
            <person name="Bruce D."/>
            <person name="Goodwin L."/>
            <person name="Pitluck S."/>
            <person name="Sims D."/>
            <person name="Meineke L."/>
            <person name="Brettin T."/>
            <person name="Detter J.C."/>
            <person name="Han C."/>
            <person name="Larimer F."/>
            <person name="Land M."/>
            <person name="Hauser L."/>
            <person name="Kyrpides N."/>
            <person name="Ovchinnikova G."/>
            <person name="Liberton M."/>
            <person name="Stoeckel J."/>
            <person name="Banerjee A."/>
            <person name="Singh A."/>
            <person name="Page L."/>
            <person name="Sato H."/>
            <person name="Zhao L."/>
            <person name="Sherman L."/>
            <person name="Pakrasi H."/>
            <person name="Richardson P."/>
        </authorList>
    </citation>
    <scope>NUCLEOTIDE SEQUENCE</scope>
    <source>
        <strain evidence="5">PCC 7425</strain>
    </source>
</reference>
<feature type="transmembrane region" description="Helical" evidence="3">
    <location>
        <begin position="34"/>
        <end position="56"/>
    </location>
</feature>
<dbReference type="HOGENOM" id="CLU_816041_0_0_3"/>
<dbReference type="eggNOG" id="COG3239">
    <property type="taxonomic scope" value="Bacteria"/>
</dbReference>
<dbReference type="AlphaFoldDB" id="B8HPE0"/>
<comment type="similarity">
    <text evidence="2">Belongs to the fatty acid desaturase type 2 family.</text>
</comment>
<comment type="cofactor">
    <cofactor evidence="1">
        <name>Fe(2+)</name>
        <dbReference type="ChEBI" id="CHEBI:29033"/>
    </cofactor>
</comment>
<dbReference type="InterPro" id="IPR005804">
    <property type="entry name" value="FA_desaturase_dom"/>
</dbReference>
<keyword evidence="3" id="KW-1133">Transmembrane helix</keyword>
<dbReference type="EMBL" id="CP001344">
    <property type="protein sequence ID" value="ACL47400.1"/>
    <property type="molecule type" value="Genomic_DNA"/>
</dbReference>
<keyword evidence="3" id="KW-0472">Membrane</keyword>
<keyword evidence="3" id="KW-0812">Transmembrane</keyword>
<organism evidence="5">
    <name type="scientific">Cyanothece sp. (strain PCC 7425 / ATCC 29141)</name>
    <dbReference type="NCBI Taxonomy" id="395961"/>
    <lineage>
        <taxon>Bacteria</taxon>
        <taxon>Bacillati</taxon>
        <taxon>Cyanobacteriota</taxon>
        <taxon>Cyanophyceae</taxon>
        <taxon>Gomontiellales</taxon>
        <taxon>Cyanothecaceae</taxon>
        <taxon>Cyanothece</taxon>
    </lineage>
</organism>
<dbReference type="Pfam" id="PF00487">
    <property type="entry name" value="FA_desaturase"/>
    <property type="match status" value="1"/>
</dbReference>